<feature type="transmembrane region" description="Helical" evidence="1">
    <location>
        <begin position="19"/>
        <end position="37"/>
    </location>
</feature>
<keyword evidence="3" id="KW-1185">Reference proteome</keyword>
<keyword evidence="1" id="KW-0812">Transmembrane</keyword>
<dbReference type="SUPFAM" id="SSF103473">
    <property type="entry name" value="MFS general substrate transporter"/>
    <property type="match status" value="1"/>
</dbReference>
<dbReference type="InterPro" id="IPR036259">
    <property type="entry name" value="MFS_trans_sf"/>
</dbReference>
<dbReference type="Gene3D" id="1.20.1250.20">
    <property type="entry name" value="MFS general substrate transporter like domains"/>
    <property type="match status" value="1"/>
</dbReference>
<keyword evidence="1" id="KW-0472">Membrane</keyword>
<dbReference type="InterPro" id="IPR050327">
    <property type="entry name" value="Proton-linked_MCT"/>
</dbReference>
<dbReference type="OrthoDB" id="6499973at2759"/>
<sequence length="289" mass="31144">MIGIGIIVGPLFDRGHFRLLLMISGALCILSNFMLSITREHVFYQGLGMGLSMGIMYVPSLRILSHYFTRRRAFATGVALTGSFIGGVVYPIMINNLINSGGKHFDGGGTPATFRLGIKLNAALNSGLLVLANLLMRQPTEPSKTTKLNAKEFLKEPDYILMILGIAMSVLGAFFPVIYVQLFSITKGISPDRSSYILSILHGASILGRIFPSLLADYMGSLNTLIPVTAGLGSAILGFLGSGTSLKTPVPIDLFIHAAPSGHLLSKLEPRRVTRKCNLNGSSFSRLRT</sequence>
<feature type="transmembrane region" description="Helical" evidence="1">
    <location>
        <begin position="159"/>
        <end position="183"/>
    </location>
</feature>
<gene>
    <name evidence="2" type="ORF">SISSUDRAFT_1122952</name>
</gene>
<dbReference type="PANTHER" id="PTHR11360">
    <property type="entry name" value="MONOCARBOXYLATE TRANSPORTER"/>
    <property type="match status" value="1"/>
</dbReference>
<keyword evidence="1" id="KW-1133">Transmembrane helix</keyword>
<evidence type="ECO:0000313" key="2">
    <source>
        <dbReference type="EMBL" id="KZT33305.1"/>
    </source>
</evidence>
<feature type="transmembrane region" description="Helical" evidence="1">
    <location>
        <begin position="195"/>
        <end position="215"/>
    </location>
</feature>
<dbReference type="PANTHER" id="PTHR11360:SF234">
    <property type="entry name" value="MFS-TYPE TRANSPORTER DBAD-RELATED"/>
    <property type="match status" value="1"/>
</dbReference>
<evidence type="ECO:0000313" key="3">
    <source>
        <dbReference type="Proteomes" id="UP000076798"/>
    </source>
</evidence>
<organism evidence="2 3">
    <name type="scientific">Sistotremastrum suecicum HHB10207 ss-3</name>
    <dbReference type="NCBI Taxonomy" id="1314776"/>
    <lineage>
        <taxon>Eukaryota</taxon>
        <taxon>Fungi</taxon>
        <taxon>Dikarya</taxon>
        <taxon>Basidiomycota</taxon>
        <taxon>Agaricomycotina</taxon>
        <taxon>Agaricomycetes</taxon>
        <taxon>Sistotremastrales</taxon>
        <taxon>Sistotremastraceae</taxon>
        <taxon>Sistotremastrum</taxon>
    </lineage>
</organism>
<reference evidence="2 3" key="1">
    <citation type="journal article" date="2016" name="Mol. Biol. Evol.">
        <title>Comparative Genomics of Early-Diverging Mushroom-Forming Fungi Provides Insights into the Origins of Lignocellulose Decay Capabilities.</title>
        <authorList>
            <person name="Nagy L.G."/>
            <person name="Riley R."/>
            <person name="Tritt A."/>
            <person name="Adam C."/>
            <person name="Daum C."/>
            <person name="Floudas D."/>
            <person name="Sun H."/>
            <person name="Yadav J.S."/>
            <person name="Pangilinan J."/>
            <person name="Larsson K.H."/>
            <person name="Matsuura K."/>
            <person name="Barry K."/>
            <person name="Labutti K."/>
            <person name="Kuo R."/>
            <person name="Ohm R.A."/>
            <person name="Bhattacharya S.S."/>
            <person name="Shirouzu T."/>
            <person name="Yoshinaga Y."/>
            <person name="Martin F.M."/>
            <person name="Grigoriev I.V."/>
            <person name="Hibbett D.S."/>
        </authorList>
    </citation>
    <scope>NUCLEOTIDE SEQUENCE [LARGE SCALE GENOMIC DNA]</scope>
    <source>
        <strain evidence="2 3">HHB10207 ss-3</strain>
    </source>
</reference>
<name>A0A165YJ68_9AGAM</name>
<accession>A0A165YJ68</accession>
<dbReference type="AlphaFoldDB" id="A0A165YJ68"/>
<feature type="transmembrane region" description="Helical" evidence="1">
    <location>
        <begin position="73"/>
        <end position="93"/>
    </location>
</feature>
<dbReference type="Proteomes" id="UP000076798">
    <property type="component" value="Unassembled WGS sequence"/>
</dbReference>
<proteinExistence type="predicted"/>
<dbReference type="EMBL" id="KV428250">
    <property type="protein sequence ID" value="KZT33305.1"/>
    <property type="molecule type" value="Genomic_DNA"/>
</dbReference>
<feature type="transmembrane region" description="Helical" evidence="1">
    <location>
        <begin position="43"/>
        <end position="61"/>
    </location>
</feature>
<feature type="transmembrane region" description="Helical" evidence="1">
    <location>
        <begin position="221"/>
        <end position="240"/>
    </location>
</feature>
<evidence type="ECO:0000256" key="1">
    <source>
        <dbReference type="SAM" id="Phobius"/>
    </source>
</evidence>
<protein>
    <submittedName>
        <fullName evidence="2">MFS general substrate transporter</fullName>
    </submittedName>
</protein>